<reference evidence="4 5" key="1">
    <citation type="submission" date="2019-05" db="EMBL/GenBank/DDBJ databases">
        <title>Draft genome sequence of Nonomuraea turkmeniaca DSM 43926.</title>
        <authorList>
            <person name="Saricaoglu S."/>
            <person name="Isik K."/>
        </authorList>
    </citation>
    <scope>NUCLEOTIDE SEQUENCE [LARGE SCALE GENOMIC DNA]</scope>
    <source>
        <strain evidence="4 5">DSM 43926</strain>
    </source>
</reference>
<dbReference type="Pfam" id="PF07995">
    <property type="entry name" value="GSDH"/>
    <property type="match status" value="1"/>
</dbReference>
<name>A0A5S4FB47_9ACTN</name>
<accession>A0A5S4FB47</accession>
<evidence type="ECO:0000313" key="5">
    <source>
        <dbReference type="Proteomes" id="UP000309128"/>
    </source>
</evidence>
<dbReference type="RefSeq" id="WP_138669158.1">
    <property type="nucleotide sequence ID" value="NZ_VCKY01000105.1"/>
</dbReference>
<comment type="caution">
    <text evidence="4">The sequence shown here is derived from an EMBL/GenBank/DDBJ whole genome shotgun (WGS) entry which is preliminary data.</text>
</comment>
<dbReference type="PANTHER" id="PTHR19328:SF75">
    <property type="entry name" value="ALDOSE SUGAR DEHYDROGENASE YLII"/>
    <property type="match status" value="1"/>
</dbReference>
<dbReference type="InterPro" id="IPR011041">
    <property type="entry name" value="Quinoprot_gluc/sorb_DH_b-prop"/>
</dbReference>
<dbReference type="AlphaFoldDB" id="A0A5S4FB47"/>
<feature type="domain" description="Glucose/Sorbosone dehydrogenase" evidence="3">
    <location>
        <begin position="69"/>
        <end position="384"/>
    </location>
</feature>
<proteinExistence type="predicted"/>
<dbReference type="PANTHER" id="PTHR19328">
    <property type="entry name" value="HEDGEHOG-INTERACTING PROTEIN"/>
    <property type="match status" value="1"/>
</dbReference>
<evidence type="ECO:0000256" key="2">
    <source>
        <dbReference type="SAM" id="SignalP"/>
    </source>
</evidence>
<dbReference type="InterPro" id="IPR012938">
    <property type="entry name" value="Glc/Sorbosone_DH"/>
</dbReference>
<dbReference type="EMBL" id="VCKY01000105">
    <property type="protein sequence ID" value="TMR14906.1"/>
    <property type="molecule type" value="Genomic_DNA"/>
</dbReference>
<feature type="chain" id="PRO_5038731746" evidence="2">
    <location>
        <begin position="20"/>
        <end position="395"/>
    </location>
</feature>
<organism evidence="4 5">
    <name type="scientific">Nonomuraea turkmeniaca</name>
    <dbReference type="NCBI Taxonomy" id="103838"/>
    <lineage>
        <taxon>Bacteria</taxon>
        <taxon>Bacillati</taxon>
        <taxon>Actinomycetota</taxon>
        <taxon>Actinomycetes</taxon>
        <taxon>Streptosporangiales</taxon>
        <taxon>Streptosporangiaceae</taxon>
        <taxon>Nonomuraea</taxon>
    </lineage>
</organism>
<dbReference type="OrthoDB" id="9770043at2"/>
<keyword evidence="5" id="KW-1185">Reference proteome</keyword>
<dbReference type="PROSITE" id="PS51257">
    <property type="entry name" value="PROKAR_LIPOPROTEIN"/>
    <property type="match status" value="1"/>
</dbReference>
<protein>
    <submittedName>
        <fullName evidence="4">PQQ-dependent sugar dehydrogenase</fullName>
    </submittedName>
</protein>
<dbReference type="InterPro" id="IPR011042">
    <property type="entry name" value="6-blade_b-propeller_TolB-like"/>
</dbReference>
<dbReference type="SUPFAM" id="SSF50952">
    <property type="entry name" value="Soluble quinoprotein glucose dehydrogenase"/>
    <property type="match status" value="1"/>
</dbReference>
<feature type="compositionally biased region" description="Low complexity" evidence="1">
    <location>
        <begin position="32"/>
        <end position="53"/>
    </location>
</feature>
<evidence type="ECO:0000256" key="1">
    <source>
        <dbReference type="SAM" id="MobiDB-lite"/>
    </source>
</evidence>
<sequence>MSGVRLVVAVLLVVATVTACSSEAPPSAGPLTPRAEATTTTAPAPTTAAPAATSAERGELRFRKIGEFEQPVAFAVREGDDRMYVAEQTGRLRTSDGKTVIDLSGEVSGGNEQGLLGVAFHPSGRWVYLDWTDAQGHTHVTEWAYDGSKATGRRDVLTQDQPFANHNGGQLAFGPDGYLYIALGDGGGAGDPEGNGQDLGTLLGKILRIDPRVDSRGGRPYTVPEDNPFVGKEGAKTEIWAYGLRNPWRFTFDRDTGDLWIGDVGQNAWEEVDYQPAGSEGGENYGWNLREGDKPFRGGKGRELVDPVIVYPLGQDGNCSVIAGYVYRGEKIPWLQGQFLYGDFCAGWIKAGTVDELEKAAEVGKVEQLSSFGQGHDGELYALSLRGPLYRIEPA</sequence>
<evidence type="ECO:0000259" key="3">
    <source>
        <dbReference type="Pfam" id="PF07995"/>
    </source>
</evidence>
<keyword evidence="2" id="KW-0732">Signal</keyword>
<dbReference type="Proteomes" id="UP000309128">
    <property type="component" value="Unassembled WGS sequence"/>
</dbReference>
<gene>
    <name evidence="4" type="ORF">ETD86_28080</name>
</gene>
<feature type="region of interest" description="Disordered" evidence="1">
    <location>
        <begin position="22"/>
        <end position="56"/>
    </location>
</feature>
<evidence type="ECO:0000313" key="4">
    <source>
        <dbReference type="EMBL" id="TMR14906.1"/>
    </source>
</evidence>
<dbReference type="Gene3D" id="2.120.10.30">
    <property type="entry name" value="TolB, C-terminal domain"/>
    <property type="match status" value="1"/>
</dbReference>
<feature type="signal peptide" evidence="2">
    <location>
        <begin position="1"/>
        <end position="19"/>
    </location>
</feature>